<dbReference type="Gene3D" id="3.60.15.10">
    <property type="entry name" value="Ribonuclease Z/Hydroxyacylglutathione hydrolase-like"/>
    <property type="match status" value="1"/>
</dbReference>
<dbReference type="GO" id="GO:0046872">
    <property type="term" value="F:metal ion binding"/>
    <property type="evidence" value="ECO:0007669"/>
    <property type="project" value="UniProtKB-KW"/>
</dbReference>
<dbReference type="PANTHER" id="PTHR43084">
    <property type="entry name" value="PERSULFIDE DIOXYGENASE ETHE1"/>
    <property type="match status" value="1"/>
</dbReference>
<keyword evidence="1" id="KW-0479">Metal-binding</keyword>
<protein>
    <recommendedName>
        <fullName evidence="2">Metallo-beta-lactamase domain-containing protein</fullName>
    </recommendedName>
</protein>
<sequence>MLFRQLFDTVSCSYTYLLASSVGSEALIIDPVLEKTNHYLKLLEELNLKLVKAIDTHLHADHLTALGALRDQTSCVTVMGKQSSVNVVSMRVDDGDKIEIDGVSLDVMYTPGHTDDSYCFYRPGMVFTGDTLLIRGSGRTDFQNGNAEIAYESIFNKLLVLPEDTFVYPGHDYKGDTVSTIGEEKAFNPRLQVRSKQEYVSIMGKLGLASPKMMDVVVP</sequence>
<feature type="non-terminal residue" evidence="3">
    <location>
        <position position="219"/>
    </location>
</feature>
<dbReference type="InterPro" id="IPR036866">
    <property type="entry name" value="RibonucZ/Hydroxyglut_hydro"/>
</dbReference>
<dbReference type="CDD" id="cd07724">
    <property type="entry name" value="POD-like_MBL-fold"/>
    <property type="match status" value="1"/>
</dbReference>
<feature type="domain" description="Metallo-beta-lactamase" evidence="2">
    <location>
        <begin position="12"/>
        <end position="171"/>
    </location>
</feature>
<dbReference type="InterPro" id="IPR051682">
    <property type="entry name" value="Mito_Persulfide_Diox"/>
</dbReference>
<proteinExistence type="predicted"/>
<evidence type="ECO:0000313" key="3">
    <source>
        <dbReference type="EMBL" id="SVD89503.1"/>
    </source>
</evidence>
<evidence type="ECO:0000256" key="1">
    <source>
        <dbReference type="ARBA" id="ARBA00022723"/>
    </source>
</evidence>
<dbReference type="Pfam" id="PF00753">
    <property type="entry name" value="Lactamase_B"/>
    <property type="match status" value="1"/>
</dbReference>
<dbReference type="SMART" id="SM00849">
    <property type="entry name" value="Lactamase_B"/>
    <property type="match status" value="1"/>
</dbReference>
<evidence type="ECO:0000259" key="2">
    <source>
        <dbReference type="SMART" id="SM00849"/>
    </source>
</evidence>
<dbReference type="GO" id="GO:0050313">
    <property type="term" value="F:sulfur dioxygenase activity"/>
    <property type="evidence" value="ECO:0007669"/>
    <property type="project" value="InterPro"/>
</dbReference>
<accession>A0A382Z237</accession>
<organism evidence="3">
    <name type="scientific">marine metagenome</name>
    <dbReference type="NCBI Taxonomy" id="408172"/>
    <lineage>
        <taxon>unclassified sequences</taxon>
        <taxon>metagenomes</taxon>
        <taxon>ecological metagenomes</taxon>
    </lineage>
</organism>
<dbReference type="GO" id="GO:0006749">
    <property type="term" value="P:glutathione metabolic process"/>
    <property type="evidence" value="ECO:0007669"/>
    <property type="project" value="InterPro"/>
</dbReference>
<dbReference type="EMBL" id="UINC01180352">
    <property type="protein sequence ID" value="SVD89503.1"/>
    <property type="molecule type" value="Genomic_DNA"/>
</dbReference>
<gene>
    <name evidence="3" type="ORF">METZ01_LOCUS442357</name>
</gene>
<dbReference type="GO" id="GO:0070813">
    <property type="term" value="P:hydrogen sulfide metabolic process"/>
    <property type="evidence" value="ECO:0007669"/>
    <property type="project" value="TreeGrafter"/>
</dbReference>
<dbReference type="InterPro" id="IPR001279">
    <property type="entry name" value="Metallo-B-lactamas"/>
</dbReference>
<name>A0A382Z237_9ZZZZ</name>
<dbReference type="PANTHER" id="PTHR43084:SF1">
    <property type="entry name" value="PERSULFIDE DIOXYGENASE ETHE1, MITOCHONDRIAL"/>
    <property type="match status" value="1"/>
</dbReference>
<reference evidence="3" key="1">
    <citation type="submission" date="2018-05" db="EMBL/GenBank/DDBJ databases">
        <authorList>
            <person name="Lanie J.A."/>
            <person name="Ng W.-L."/>
            <person name="Kazmierczak K.M."/>
            <person name="Andrzejewski T.M."/>
            <person name="Davidsen T.M."/>
            <person name="Wayne K.J."/>
            <person name="Tettelin H."/>
            <person name="Glass J.I."/>
            <person name="Rusch D."/>
            <person name="Podicherti R."/>
            <person name="Tsui H.-C.T."/>
            <person name="Winkler M.E."/>
        </authorList>
    </citation>
    <scope>NUCLEOTIDE SEQUENCE</scope>
</reference>
<dbReference type="AlphaFoldDB" id="A0A382Z237"/>
<dbReference type="InterPro" id="IPR044528">
    <property type="entry name" value="POD-like_MBL-fold"/>
</dbReference>
<dbReference type="SUPFAM" id="SSF56281">
    <property type="entry name" value="Metallo-hydrolase/oxidoreductase"/>
    <property type="match status" value="1"/>
</dbReference>